<dbReference type="SMART" id="SM00240">
    <property type="entry name" value="FHA"/>
    <property type="match status" value="1"/>
</dbReference>
<gene>
    <name evidence="3" type="ORF">V5E97_21305</name>
</gene>
<organism evidence="3">
    <name type="scientific">Singulisphaera sp. Ch08</name>
    <dbReference type="NCBI Taxonomy" id="3120278"/>
    <lineage>
        <taxon>Bacteria</taxon>
        <taxon>Pseudomonadati</taxon>
        <taxon>Planctomycetota</taxon>
        <taxon>Planctomycetia</taxon>
        <taxon>Isosphaerales</taxon>
        <taxon>Isosphaeraceae</taxon>
        <taxon>Singulisphaera</taxon>
    </lineage>
</organism>
<feature type="compositionally biased region" description="Low complexity" evidence="1">
    <location>
        <begin position="106"/>
        <end position="117"/>
    </location>
</feature>
<dbReference type="InterPro" id="IPR008984">
    <property type="entry name" value="SMAD_FHA_dom_sf"/>
</dbReference>
<evidence type="ECO:0000259" key="2">
    <source>
        <dbReference type="PROSITE" id="PS50006"/>
    </source>
</evidence>
<dbReference type="SUPFAM" id="SSF49879">
    <property type="entry name" value="SMAD/FHA domain"/>
    <property type="match status" value="1"/>
</dbReference>
<evidence type="ECO:0000256" key="1">
    <source>
        <dbReference type="SAM" id="MobiDB-lite"/>
    </source>
</evidence>
<proteinExistence type="predicted"/>
<accession>A0AAU7C6X2</accession>
<dbReference type="Pfam" id="PF00498">
    <property type="entry name" value="FHA"/>
    <property type="match status" value="1"/>
</dbReference>
<dbReference type="InterPro" id="IPR050923">
    <property type="entry name" value="Cell_Proc_Reg/RNA_Proc"/>
</dbReference>
<feature type="compositionally biased region" description="Acidic residues" evidence="1">
    <location>
        <begin position="170"/>
        <end position="179"/>
    </location>
</feature>
<sequence length="179" mass="18595">MKAELVPENGDPPIVIDRDLTVVGRRGFCDVTIDHPSLSKRHCVLVKTDGLLVVRDLGSTNGTKVKGQKIRWAALLPDDRLTLGGYKMRVYLGPDSAPGPSERAQRGPSSRASAPAGGSKGRDAGASGFAAPSPLGTPAIKASASWPGGPDEQGGGTSGSWREQMGALADPDDVIIELD</sequence>
<dbReference type="EMBL" id="CP155447">
    <property type="protein sequence ID" value="XBH00895.1"/>
    <property type="molecule type" value="Genomic_DNA"/>
</dbReference>
<dbReference type="AlphaFoldDB" id="A0AAU7C6X2"/>
<evidence type="ECO:0000313" key="3">
    <source>
        <dbReference type="EMBL" id="XBH00895.1"/>
    </source>
</evidence>
<feature type="domain" description="FHA" evidence="2">
    <location>
        <begin position="21"/>
        <end position="70"/>
    </location>
</feature>
<reference evidence="3" key="1">
    <citation type="submission" date="2024-05" db="EMBL/GenBank/DDBJ databases">
        <title>Planctomycetes of the genus Singulisphaera possess chitinolytic capabilities.</title>
        <authorList>
            <person name="Ivanova A."/>
        </authorList>
    </citation>
    <scope>NUCLEOTIDE SEQUENCE</scope>
    <source>
        <strain evidence="3">Ch08T</strain>
    </source>
</reference>
<dbReference type="Gene3D" id="2.60.200.20">
    <property type="match status" value="1"/>
</dbReference>
<feature type="region of interest" description="Disordered" evidence="1">
    <location>
        <begin position="92"/>
        <end position="179"/>
    </location>
</feature>
<dbReference type="InterPro" id="IPR000253">
    <property type="entry name" value="FHA_dom"/>
</dbReference>
<dbReference type="RefSeq" id="WP_406693578.1">
    <property type="nucleotide sequence ID" value="NZ_CP155447.1"/>
</dbReference>
<name>A0AAU7C6X2_9BACT</name>
<dbReference type="PROSITE" id="PS50006">
    <property type="entry name" value="FHA_DOMAIN"/>
    <property type="match status" value="1"/>
</dbReference>
<dbReference type="CDD" id="cd00060">
    <property type="entry name" value="FHA"/>
    <property type="match status" value="1"/>
</dbReference>
<protein>
    <submittedName>
        <fullName evidence="3">FHA domain-containing protein</fullName>
    </submittedName>
</protein>
<dbReference type="PANTHER" id="PTHR23308">
    <property type="entry name" value="NUCLEAR INHIBITOR OF PROTEIN PHOSPHATASE-1"/>
    <property type="match status" value="1"/>
</dbReference>